<protein>
    <submittedName>
        <fullName evidence="2">Uncharacterized protein</fullName>
    </submittedName>
</protein>
<name>A0AAV3RSK7_LITER</name>
<feature type="compositionally biased region" description="Basic and acidic residues" evidence="1">
    <location>
        <begin position="50"/>
        <end position="61"/>
    </location>
</feature>
<feature type="compositionally biased region" description="Low complexity" evidence="1">
    <location>
        <begin position="36"/>
        <end position="48"/>
    </location>
</feature>
<dbReference type="AlphaFoldDB" id="A0AAV3RSK7"/>
<accession>A0AAV3RSK7</accession>
<reference evidence="2 3" key="1">
    <citation type="submission" date="2024-01" db="EMBL/GenBank/DDBJ databases">
        <title>The complete chloroplast genome sequence of Lithospermum erythrorhizon: insights into the phylogenetic relationship among Boraginaceae species and the maternal lineages of purple gromwells.</title>
        <authorList>
            <person name="Okada T."/>
            <person name="Watanabe K."/>
        </authorList>
    </citation>
    <scope>NUCLEOTIDE SEQUENCE [LARGE SCALE GENOMIC DNA]</scope>
</reference>
<sequence>MTTTALVWDSGEGASQSLGGESQVGLVPQPSIRQQAAVVDVDSSATVSNHSERQVSLHEDAVPPPSE</sequence>
<proteinExistence type="predicted"/>
<gene>
    <name evidence="2" type="ORF">LIER_30806</name>
</gene>
<keyword evidence="3" id="KW-1185">Reference proteome</keyword>
<evidence type="ECO:0000256" key="1">
    <source>
        <dbReference type="SAM" id="MobiDB-lite"/>
    </source>
</evidence>
<evidence type="ECO:0000313" key="2">
    <source>
        <dbReference type="EMBL" id="GAA0183387.1"/>
    </source>
</evidence>
<dbReference type="EMBL" id="BAABME010011198">
    <property type="protein sequence ID" value="GAA0183387.1"/>
    <property type="molecule type" value="Genomic_DNA"/>
</dbReference>
<evidence type="ECO:0000313" key="3">
    <source>
        <dbReference type="Proteomes" id="UP001454036"/>
    </source>
</evidence>
<comment type="caution">
    <text evidence="2">The sequence shown here is derived from an EMBL/GenBank/DDBJ whole genome shotgun (WGS) entry which is preliminary data.</text>
</comment>
<organism evidence="2 3">
    <name type="scientific">Lithospermum erythrorhizon</name>
    <name type="common">Purple gromwell</name>
    <name type="synonym">Lithospermum officinale var. erythrorhizon</name>
    <dbReference type="NCBI Taxonomy" id="34254"/>
    <lineage>
        <taxon>Eukaryota</taxon>
        <taxon>Viridiplantae</taxon>
        <taxon>Streptophyta</taxon>
        <taxon>Embryophyta</taxon>
        <taxon>Tracheophyta</taxon>
        <taxon>Spermatophyta</taxon>
        <taxon>Magnoliopsida</taxon>
        <taxon>eudicotyledons</taxon>
        <taxon>Gunneridae</taxon>
        <taxon>Pentapetalae</taxon>
        <taxon>asterids</taxon>
        <taxon>lamiids</taxon>
        <taxon>Boraginales</taxon>
        <taxon>Boraginaceae</taxon>
        <taxon>Boraginoideae</taxon>
        <taxon>Lithospermeae</taxon>
        <taxon>Lithospermum</taxon>
    </lineage>
</organism>
<feature type="region of interest" description="Disordered" evidence="1">
    <location>
        <begin position="1"/>
        <end position="67"/>
    </location>
</feature>
<dbReference type="Proteomes" id="UP001454036">
    <property type="component" value="Unassembled WGS sequence"/>
</dbReference>